<keyword evidence="1" id="KW-1133">Transmembrane helix</keyword>
<keyword evidence="1" id="KW-0472">Membrane</keyword>
<reference evidence="2 3" key="1">
    <citation type="submission" date="2019-01" db="EMBL/GenBank/DDBJ databases">
        <title>Draft genome sequence of Lactobacillus paraplantarum OSY-TC318, a Producer of the novel lantibiotic Paraplantaracin TC318.</title>
        <authorList>
            <person name="Hussein W.E."/>
            <person name="Huang E."/>
            <person name="Yousef A.E."/>
        </authorList>
    </citation>
    <scope>NUCLEOTIDE SEQUENCE [LARGE SCALE GENOMIC DNA]</scope>
    <source>
        <strain evidence="2 3">OSY-TC318</strain>
    </source>
</reference>
<sequence>MIRLYMSLSILTRTALYVSFILLLLYLKRRYPNNSIIVFFKRYGGVLLIGCFIYILAQFGLPFTAIKVPIMLGTLGLAVVIFKYKQR</sequence>
<protein>
    <submittedName>
        <fullName evidence="2">Uncharacterized protein</fullName>
    </submittedName>
</protein>
<organism evidence="2 3">
    <name type="scientific">Lactiplantibacillus paraplantarum</name>
    <dbReference type="NCBI Taxonomy" id="60520"/>
    <lineage>
        <taxon>Bacteria</taxon>
        <taxon>Bacillati</taxon>
        <taxon>Bacillota</taxon>
        <taxon>Bacilli</taxon>
        <taxon>Lactobacillales</taxon>
        <taxon>Lactobacillaceae</taxon>
        <taxon>Lactiplantibacillus</taxon>
    </lineage>
</organism>
<feature type="transmembrane region" description="Helical" evidence="1">
    <location>
        <begin position="63"/>
        <end position="82"/>
    </location>
</feature>
<comment type="caution">
    <text evidence="2">The sequence shown here is derived from an EMBL/GenBank/DDBJ whole genome shotgun (WGS) entry which is preliminary data.</text>
</comment>
<dbReference type="AlphaFoldDB" id="A0A4Q9XYJ0"/>
<accession>A0A4Q9XYJ0</accession>
<dbReference type="EMBL" id="SEHH01000128">
    <property type="protein sequence ID" value="TBX37928.1"/>
    <property type="molecule type" value="Genomic_DNA"/>
</dbReference>
<feature type="transmembrane region" description="Helical" evidence="1">
    <location>
        <begin position="39"/>
        <end position="57"/>
    </location>
</feature>
<feature type="transmembrane region" description="Helical" evidence="1">
    <location>
        <begin position="6"/>
        <end position="27"/>
    </location>
</feature>
<name>A0A4Q9XYJ0_9LACO</name>
<gene>
    <name evidence="2" type="ORF">EUZ87_14470</name>
</gene>
<evidence type="ECO:0000256" key="1">
    <source>
        <dbReference type="SAM" id="Phobius"/>
    </source>
</evidence>
<dbReference type="Proteomes" id="UP000292648">
    <property type="component" value="Unassembled WGS sequence"/>
</dbReference>
<proteinExistence type="predicted"/>
<evidence type="ECO:0000313" key="2">
    <source>
        <dbReference type="EMBL" id="TBX37928.1"/>
    </source>
</evidence>
<keyword evidence="1" id="KW-0812">Transmembrane</keyword>
<evidence type="ECO:0000313" key="3">
    <source>
        <dbReference type="Proteomes" id="UP000292648"/>
    </source>
</evidence>